<dbReference type="InterPro" id="IPR057737">
    <property type="entry name" value="Condensation_MtbB-like"/>
</dbReference>
<dbReference type="InterPro" id="IPR020845">
    <property type="entry name" value="AMP-binding_CS"/>
</dbReference>
<dbReference type="InterPro" id="IPR006162">
    <property type="entry name" value="Ppantetheine_attach_site"/>
</dbReference>
<dbReference type="NCBIfam" id="TIGR01733">
    <property type="entry name" value="AA-adenyl-dom"/>
    <property type="match status" value="2"/>
</dbReference>
<dbReference type="CDD" id="cd19535">
    <property type="entry name" value="Cyc_NRPS"/>
    <property type="match status" value="2"/>
</dbReference>
<comment type="similarity">
    <text evidence="3">Belongs to the ATP-dependent AMP-binding enzyme family. MbtB subfamily.</text>
</comment>
<dbReference type="FunFam" id="1.10.1200.10:FF:000016">
    <property type="entry name" value="Non-ribosomal peptide synthase"/>
    <property type="match status" value="1"/>
</dbReference>
<evidence type="ECO:0000256" key="2">
    <source>
        <dbReference type="ARBA" id="ARBA00005102"/>
    </source>
</evidence>
<dbReference type="CDD" id="cd12114">
    <property type="entry name" value="A_NRPS_TlmIV_like"/>
    <property type="match status" value="2"/>
</dbReference>
<protein>
    <recommendedName>
        <fullName evidence="4">Phenyloxazoline synthase MbtB</fullName>
    </recommendedName>
    <alternativeName>
        <fullName evidence="8">Mycobactin synthetase protein B</fullName>
    </alternativeName>
</protein>
<feature type="domain" description="Carrier" evidence="9">
    <location>
        <begin position="1084"/>
        <end position="1159"/>
    </location>
</feature>
<dbReference type="SUPFAM" id="SSF56801">
    <property type="entry name" value="Acetyl-CoA synthetase-like"/>
    <property type="match status" value="2"/>
</dbReference>
<dbReference type="InterPro" id="IPR023213">
    <property type="entry name" value="CAT-like_dom_sf"/>
</dbReference>
<evidence type="ECO:0000256" key="7">
    <source>
        <dbReference type="ARBA" id="ARBA00022598"/>
    </source>
</evidence>
<dbReference type="SMART" id="SM00823">
    <property type="entry name" value="PKS_PP"/>
    <property type="match status" value="3"/>
</dbReference>
<dbReference type="InterPro" id="IPR025110">
    <property type="entry name" value="AMP-bd_C"/>
</dbReference>
<dbReference type="FunFam" id="3.30.559.10:FF:000023">
    <property type="entry name" value="Non-ribosomal peptide synthetase"/>
    <property type="match status" value="2"/>
</dbReference>
<feature type="domain" description="Carrier" evidence="9">
    <location>
        <begin position="2171"/>
        <end position="2246"/>
    </location>
</feature>
<keyword evidence="11" id="KW-1185">Reference proteome</keyword>
<comment type="cofactor">
    <cofactor evidence="1">
        <name>pantetheine 4'-phosphate</name>
        <dbReference type="ChEBI" id="CHEBI:47942"/>
    </cofactor>
</comment>
<dbReference type="GO" id="GO:0043041">
    <property type="term" value="P:amino acid activation for nonribosomal peptide biosynthetic process"/>
    <property type="evidence" value="ECO:0007669"/>
    <property type="project" value="TreeGrafter"/>
</dbReference>
<dbReference type="GO" id="GO:0000036">
    <property type="term" value="F:acyl carrier activity"/>
    <property type="evidence" value="ECO:0007669"/>
    <property type="project" value="TreeGrafter"/>
</dbReference>
<evidence type="ECO:0000256" key="5">
    <source>
        <dbReference type="ARBA" id="ARBA00022450"/>
    </source>
</evidence>
<gene>
    <name evidence="10" type="ORF">FDG2_6039</name>
</gene>
<dbReference type="EMBL" id="FLUV01002492">
    <property type="protein sequence ID" value="SBW28816.1"/>
    <property type="molecule type" value="Genomic_DNA"/>
</dbReference>
<dbReference type="PROSITE" id="PS50075">
    <property type="entry name" value="CARRIER"/>
    <property type="match status" value="3"/>
</dbReference>
<evidence type="ECO:0000256" key="6">
    <source>
        <dbReference type="ARBA" id="ARBA00022553"/>
    </source>
</evidence>
<dbReference type="Pfam" id="PF00501">
    <property type="entry name" value="AMP-binding"/>
    <property type="match status" value="2"/>
</dbReference>
<organism evidence="10 11">
    <name type="scientific">Candidatus Protofrankia californiensis</name>
    <dbReference type="NCBI Taxonomy" id="1839754"/>
    <lineage>
        <taxon>Bacteria</taxon>
        <taxon>Bacillati</taxon>
        <taxon>Actinomycetota</taxon>
        <taxon>Actinomycetes</taxon>
        <taxon>Frankiales</taxon>
        <taxon>Frankiaceae</taxon>
        <taxon>Protofrankia</taxon>
    </lineage>
</organism>
<evidence type="ECO:0000256" key="3">
    <source>
        <dbReference type="ARBA" id="ARBA00007380"/>
    </source>
</evidence>
<dbReference type="GO" id="GO:0016874">
    <property type="term" value="F:ligase activity"/>
    <property type="evidence" value="ECO:0007669"/>
    <property type="project" value="UniProtKB-KW"/>
</dbReference>
<reference evidence="11" key="1">
    <citation type="submission" date="2016-02" db="EMBL/GenBank/DDBJ databases">
        <authorList>
            <person name="Wibberg D."/>
        </authorList>
    </citation>
    <scope>NUCLEOTIDE SEQUENCE [LARGE SCALE GENOMIC DNA]</scope>
</reference>
<dbReference type="Gene3D" id="3.30.559.30">
    <property type="entry name" value="Nonribosomal peptide synthetase, condensation domain"/>
    <property type="match status" value="2"/>
</dbReference>
<dbReference type="InterPro" id="IPR036736">
    <property type="entry name" value="ACP-like_sf"/>
</dbReference>
<evidence type="ECO:0000256" key="8">
    <source>
        <dbReference type="ARBA" id="ARBA00033440"/>
    </source>
</evidence>
<dbReference type="FunFam" id="1.10.1200.10:FF:000005">
    <property type="entry name" value="Nonribosomal peptide synthetase 1"/>
    <property type="match status" value="1"/>
</dbReference>
<dbReference type="Gene3D" id="3.30.300.30">
    <property type="match status" value="2"/>
</dbReference>
<dbReference type="PANTHER" id="PTHR45527">
    <property type="entry name" value="NONRIBOSOMAL PEPTIDE SYNTHETASE"/>
    <property type="match status" value="1"/>
</dbReference>
<dbReference type="InterPro" id="IPR029058">
    <property type="entry name" value="AB_hydrolase_fold"/>
</dbReference>
<dbReference type="Pfam" id="PF00550">
    <property type="entry name" value="PP-binding"/>
    <property type="match status" value="3"/>
</dbReference>
<dbReference type="Pfam" id="PF13193">
    <property type="entry name" value="AMP-binding_C"/>
    <property type="match status" value="2"/>
</dbReference>
<dbReference type="InterPro" id="IPR009081">
    <property type="entry name" value="PP-bd_ACP"/>
</dbReference>
<evidence type="ECO:0000256" key="1">
    <source>
        <dbReference type="ARBA" id="ARBA00001957"/>
    </source>
</evidence>
<dbReference type="Proteomes" id="UP000199013">
    <property type="component" value="Unassembled WGS sequence"/>
</dbReference>
<dbReference type="InterPro" id="IPR042099">
    <property type="entry name" value="ANL_N_sf"/>
</dbReference>
<dbReference type="SUPFAM" id="SSF47336">
    <property type="entry name" value="ACP-like"/>
    <property type="match status" value="3"/>
</dbReference>
<proteinExistence type="inferred from homology"/>
<dbReference type="InterPro" id="IPR010071">
    <property type="entry name" value="AA_adenyl_dom"/>
</dbReference>
<dbReference type="PROSITE" id="PS00012">
    <property type="entry name" value="PHOSPHOPANTETHEINE"/>
    <property type="match status" value="2"/>
</dbReference>
<comment type="pathway">
    <text evidence="2">Siderophore biosynthesis; mycobactin biosynthesis.</text>
</comment>
<dbReference type="PROSITE" id="PS00455">
    <property type="entry name" value="AMP_BINDING"/>
    <property type="match status" value="2"/>
</dbReference>
<dbReference type="Gene3D" id="3.40.50.12780">
    <property type="entry name" value="N-terminal domain of ligase-like"/>
    <property type="match status" value="2"/>
</dbReference>
<dbReference type="InterPro" id="IPR000873">
    <property type="entry name" value="AMP-dep_synth/lig_dom"/>
</dbReference>
<keyword evidence="7" id="KW-0436">Ligase</keyword>
<dbReference type="InterPro" id="IPR020806">
    <property type="entry name" value="PKS_PP-bd"/>
</dbReference>
<evidence type="ECO:0000313" key="11">
    <source>
        <dbReference type="Proteomes" id="UP000199013"/>
    </source>
</evidence>
<dbReference type="Gene3D" id="3.40.50.1820">
    <property type="entry name" value="alpha/beta hydrolase"/>
    <property type="match status" value="1"/>
</dbReference>
<sequence>MTTLVPDEAGHLRAEVARTLDLPPDELDPDEDLFSLGLDSLSLIQLVTTWRSQGIDATFDELAEQPTLRRWEALRAAWDGSAEPARPPGDCAVRIGVEPASQDGDTERFDLATMAHAYWIGRQTGQPFGGVAAHFYTELDGAAVDPDRLHTAVADLVSRHGMLRARVTDDGQGWIAPPPTDVALPVRDLRDLPPAEVDRRLADLREHYTHRAMDLAAGEVLEIALTLLPGGATRLHIDLDMVVADALSMRILLEDLRRHYEAPDQPLPPITYGYPRYLAERRARRAPERDRARLWWRERLADLPGPPELPLRPDAGRPGTPARSTRLDHWIDADRRQRLIRRARVRGITPAAALATVFAEVVGAWSRTPRFLLNLPLFDREALHPDVDSLVGDFSSSVLVDVDVSTPLPFVARARTVQSTLAATIARGAYGGVEVLRDLSRQAGAPVLAPVVYTSALGLGDIYTDAVQRCFGRPAWIISQGPQVWLDAQVTEHDGGLLLNWDVRVDSLFPGAVDAAFGAYRHLVDKLIDDDAAWDRPVGPLVPAQAARARAQVNTTDVDRPARTLHGAVFARAQTDPDQVAIIDGDRCTSYGELAGAALRVAALLTERGVRPGDAVTVTLPRGTGQVVAVLGVLAAGAAYLPVGLDQPAIRRAAIHARSAAVIALTDDDHLAAVTAAGGPTPVLLGDARTRAPLTAPVPVDPASLAYILFTSGSTGQPKGVEVSHAAATNTIDALNARLGVDREDRALTVSALDFDLSVYDMFGLLGAGGALVLVGEQHRRDPHAWWRAVTEHKVTIWNTVPALLDMLLTAAEQSGTPPRDAGRPLPRAVLLGGDQIGLDLPARLRALVPQARFVALGGMTEAAIHSTWFEVGPARDAEVPGWTAMPWGVPLDNVRARVVDPRGRDCPDWVTGELWIGGAGVARGYRGDPQRSADRFIRHDGLRWYRGGDLARYRPDGVLEFVGRADHQVKVRGHRIELGEIEAAAGTHPQVGHAAATVLEAATRRIGLVVCPPDPAGLDALTEVVEAGELADWLRDRLPAAMRPDHLVVLPNLPLSGNGKLDRSALATELTGRVDGRPAGTDPPRSDVERALAVIWSNLLGVDTVDRTDSFFTLGGDSLLATTLLGRLRAAGLAGARLADLFATPTLASFAAGLQFVDPAEAPTAKDADDLDCAGSAPRAEDASAIRPLVADEDRRHEPFPPTDVQRAYWVGRDSRLPLGGVGTWHYSEFDAAEVDLDLGRLERAWNILVARHEMLRAVFDEDGHQRILPTTPPVRIDLTDVTDNEAQVALAQARADRSHRQVDLTRWPLFEVGAVRYRTGGRTRLRLTVGLDYIVFDALSIMTLFTELDRIYHTPDGQDPALPPVQVSFRDYVTQVRPEAHAVEADQAHWRKRLADLPPAPRLPTALDPAQISSPRFTRQQHWLPPASWNALRNCARAHGLTPSTVLLAAYAEVLGAWSDSPDLTVILTLFNRQDVHPHIHRILGDFTTLSLADYRPDMDGNWLAAAADLQRRLGADLDHRDVSPTWLLRELARATGGMQTMPVVFTSAIGVGDGVSMDLSDGFPEQVHGISTAPQVCLDNQVLPVRGGLQVSWDSVEGLLRPGVCEAMFDAYIHLLAWLADHDWSAPPPDPFPVSQRAVRDRVNATAVDRPPQLLHAAAFAAAQRAPERTALVWETDGATRSMSYGELGERALRLAAALVEDGVEPGEPVAVTLPKGPHQVVAVLGVLAAGGCYVPIGVEQPALRRAAMCQQAGIRFLVGDPATAGHGPGPRLVTARRAQEHAPLAAPVAVDPDSPAYVIFTSGSTGTPKGVEISHDAAANTVADVTGRFGLGDDDRVLALSALDFDLSVFDLFGLLGVGGALVLPAEEERRDAGRWLALARAHGVTVWNTVPTLLEMLLIAAEEDTAPIGLRLALVSGDWVGLDLPDRLREREERRCRLVALGGATEASIWSNAFETAGGTGPDWRSVPYGFPLENQRYRVVDGRGRDRPDWASGELWIGGRGVARGYRGDPGRTAERFVNESGCRWYRTGDLGRYRPDGTLEFLGRMDHQVKIGGHRLELAEIEAALEAFPDTRRAAVVAVGEPRRRSLHAFLERRAAAAPREDTAAADDRTLTRARAFLAERLPAYAIPPRLTLLDALPLTANGKVDRAVLNQLDATRGDSSATPPTGPLESVVAALWRDLLGTEVLDRDANFFGLGGDSILALRLVGRLRARFGVEIAIRRFLAAPTVERLAAELGELGVGTDDGDYEEGAL</sequence>
<dbReference type="GO" id="GO:0005737">
    <property type="term" value="C:cytoplasm"/>
    <property type="evidence" value="ECO:0007669"/>
    <property type="project" value="TreeGrafter"/>
</dbReference>
<dbReference type="InterPro" id="IPR001242">
    <property type="entry name" value="Condensation_dom"/>
</dbReference>
<dbReference type="InterPro" id="IPR045851">
    <property type="entry name" value="AMP-bd_C_sf"/>
</dbReference>
<dbReference type="FunFam" id="3.30.300.30:FF:000015">
    <property type="entry name" value="Nonribosomal peptide synthase SidD"/>
    <property type="match status" value="1"/>
</dbReference>
<dbReference type="FunFam" id="3.40.50.12780:FF:000012">
    <property type="entry name" value="Non-ribosomal peptide synthetase"/>
    <property type="match status" value="2"/>
</dbReference>
<evidence type="ECO:0000313" key="10">
    <source>
        <dbReference type="EMBL" id="SBW28816.1"/>
    </source>
</evidence>
<dbReference type="FunFam" id="3.30.559.30:FF:000006">
    <property type="entry name" value="Yersiniabactin polyketide/non-ribosomal peptide synthetase"/>
    <property type="match status" value="2"/>
</dbReference>
<evidence type="ECO:0000259" key="9">
    <source>
        <dbReference type="PROSITE" id="PS50075"/>
    </source>
</evidence>
<accession>A0A1C3PGC4</accession>
<dbReference type="Gene3D" id="1.10.1200.10">
    <property type="entry name" value="ACP-like"/>
    <property type="match status" value="2"/>
</dbReference>
<dbReference type="Gene3D" id="3.30.559.10">
    <property type="entry name" value="Chloramphenicol acetyltransferase-like domain"/>
    <property type="match status" value="2"/>
</dbReference>
<keyword evidence="5" id="KW-0596">Phosphopantetheine</keyword>
<dbReference type="Pfam" id="PF00668">
    <property type="entry name" value="Condensation"/>
    <property type="match status" value="2"/>
</dbReference>
<dbReference type="GO" id="GO:0044550">
    <property type="term" value="P:secondary metabolite biosynthetic process"/>
    <property type="evidence" value="ECO:0007669"/>
    <property type="project" value="TreeGrafter"/>
</dbReference>
<dbReference type="SUPFAM" id="SSF52777">
    <property type="entry name" value="CoA-dependent acyltransferases"/>
    <property type="match status" value="4"/>
</dbReference>
<feature type="domain" description="Carrier" evidence="9">
    <location>
        <begin position="3"/>
        <end position="79"/>
    </location>
</feature>
<dbReference type="GO" id="GO:0031177">
    <property type="term" value="F:phosphopantetheine binding"/>
    <property type="evidence" value="ECO:0007669"/>
    <property type="project" value="InterPro"/>
</dbReference>
<dbReference type="PANTHER" id="PTHR45527:SF10">
    <property type="entry name" value="PYOCHELIN SYNTHASE PCHF"/>
    <property type="match status" value="1"/>
</dbReference>
<keyword evidence="6" id="KW-0597">Phosphoprotein</keyword>
<evidence type="ECO:0000256" key="4">
    <source>
        <dbReference type="ARBA" id="ARBA00016743"/>
    </source>
</evidence>
<name>A0A1C3PGC4_9ACTN</name>